<dbReference type="AlphaFoldDB" id="K6A9A9"/>
<evidence type="ECO:0000313" key="2">
    <source>
        <dbReference type="EMBL" id="EKN20286.1"/>
    </source>
</evidence>
<name>K6A9A9_9BACT</name>
<reference evidence="2 3" key="1">
    <citation type="submission" date="2012-02" db="EMBL/GenBank/DDBJ databases">
        <title>The Genome Sequence of Parabacteroides goldsteinii CL02T12C30.</title>
        <authorList>
            <consortium name="The Broad Institute Genome Sequencing Platform"/>
            <person name="Earl A."/>
            <person name="Ward D."/>
            <person name="Feldgarden M."/>
            <person name="Gevers D."/>
            <person name="Zitomersky N.L."/>
            <person name="Coyne M.J."/>
            <person name="Comstock L.E."/>
            <person name="Young S.K."/>
            <person name="Zeng Q."/>
            <person name="Gargeya S."/>
            <person name="Fitzgerald M."/>
            <person name="Haas B."/>
            <person name="Abouelleil A."/>
            <person name="Alvarado L."/>
            <person name="Arachchi H.M."/>
            <person name="Berlin A."/>
            <person name="Chapman S.B."/>
            <person name="Gearin G."/>
            <person name="Goldberg J."/>
            <person name="Griggs A."/>
            <person name="Gujja S."/>
            <person name="Hansen M."/>
            <person name="Heiman D."/>
            <person name="Howarth C."/>
            <person name="Larimer J."/>
            <person name="Lui A."/>
            <person name="MacDonald P.J.P."/>
            <person name="McCowen C."/>
            <person name="Montmayeur A."/>
            <person name="Murphy C."/>
            <person name="Neiman D."/>
            <person name="Pearson M."/>
            <person name="Priest M."/>
            <person name="Roberts A."/>
            <person name="Saif S."/>
            <person name="Shea T."/>
            <person name="Sisk P."/>
            <person name="Stolte C."/>
            <person name="Sykes S."/>
            <person name="Wortman J."/>
            <person name="Nusbaum C."/>
            <person name="Birren B."/>
        </authorList>
    </citation>
    <scope>NUCLEOTIDE SEQUENCE [LARGE SCALE GENOMIC DNA]</scope>
    <source>
        <strain evidence="2 3">CL02T12C30</strain>
    </source>
</reference>
<evidence type="ECO:0000256" key="1">
    <source>
        <dbReference type="SAM" id="Phobius"/>
    </source>
</evidence>
<keyword evidence="1" id="KW-0812">Transmembrane</keyword>
<organism evidence="2 3">
    <name type="scientific">Parabacteroides goldsteinii CL02T12C30</name>
    <dbReference type="NCBI Taxonomy" id="999418"/>
    <lineage>
        <taxon>Bacteria</taxon>
        <taxon>Pseudomonadati</taxon>
        <taxon>Bacteroidota</taxon>
        <taxon>Bacteroidia</taxon>
        <taxon>Bacteroidales</taxon>
        <taxon>Tannerellaceae</taxon>
        <taxon>Parabacteroides</taxon>
    </lineage>
</organism>
<sequence>MEQPLVYNYLTNQSQLPKEFQMILDMQTYRLKAYRNLKKREMAGFTSDHSLISVFIKMYVTYFLYIVYKPRHELLPM</sequence>
<dbReference type="Proteomes" id="UP000006330">
    <property type="component" value="Unassembled WGS sequence"/>
</dbReference>
<accession>K6A9A9</accession>
<gene>
    <name evidence="2" type="ORF">HMPREF1076_00151</name>
</gene>
<keyword evidence="1" id="KW-1133">Transmembrane helix</keyword>
<dbReference type="EMBL" id="AGZO01000004">
    <property type="protein sequence ID" value="EKN20286.1"/>
    <property type="molecule type" value="Genomic_DNA"/>
</dbReference>
<evidence type="ECO:0000313" key="3">
    <source>
        <dbReference type="Proteomes" id="UP000006330"/>
    </source>
</evidence>
<proteinExistence type="predicted"/>
<protein>
    <submittedName>
        <fullName evidence="2">Uncharacterized protein</fullName>
    </submittedName>
</protein>
<comment type="caution">
    <text evidence="2">The sequence shown here is derived from an EMBL/GenBank/DDBJ whole genome shotgun (WGS) entry which is preliminary data.</text>
</comment>
<dbReference type="HOGENOM" id="CLU_2634857_0_0_10"/>
<keyword evidence="1" id="KW-0472">Membrane</keyword>
<feature type="transmembrane region" description="Helical" evidence="1">
    <location>
        <begin position="50"/>
        <end position="68"/>
    </location>
</feature>